<accession>A0AAV4HS05</accession>
<name>A0AAV4HS05_9GAST</name>
<reference evidence="1 2" key="1">
    <citation type="journal article" date="2021" name="Elife">
        <title>Chloroplast acquisition without the gene transfer in kleptoplastic sea slugs, Plakobranchus ocellatus.</title>
        <authorList>
            <person name="Maeda T."/>
            <person name="Takahashi S."/>
            <person name="Yoshida T."/>
            <person name="Shimamura S."/>
            <person name="Takaki Y."/>
            <person name="Nagai Y."/>
            <person name="Toyoda A."/>
            <person name="Suzuki Y."/>
            <person name="Arimoto A."/>
            <person name="Ishii H."/>
            <person name="Satoh N."/>
            <person name="Nishiyama T."/>
            <person name="Hasebe M."/>
            <person name="Maruyama T."/>
            <person name="Minagawa J."/>
            <person name="Obokata J."/>
            <person name="Shigenobu S."/>
        </authorList>
    </citation>
    <scope>NUCLEOTIDE SEQUENCE [LARGE SCALE GENOMIC DNA]</scope>
</reference>
<organism evidence="1 2">
    <name type="scientific">Elysia marginata</name>
    <dbReference type="NCBI Taxonomy" id="1093978"/>
    <lineage>
        <taxon>Eukaryota</taxon>
        <taxon>Metazoa</taxon>
        <taxon>Spiralia</taxon>
        <taxon>Lophotrochozoa</taxon>
        <taxon>Mollusca</taxon>
        <taxon>Gastropoda</taxon>
        <taxon>Heterobranchia</taxon>
        <taxon>Euthyneura</taxon>
        <taxon>Panpulmonata</taxon>
        <taxon>Sacoglossa</taxon>
        <taxon>Placobranchoidea</taxon>
        <taxon>Plakobranchidae</taxon>
        <taxon>Elysia</taxon>
    </lineage>
</organism>
<gene>
    <name evidence="1" type="ORF">ElyMa_002826900</name>
</gene>
<keyword evidence="2" id="KW-1185">Reference proteome</keyword>
<protein>
    <submittedName>
        <fullName evidence="1">Uncharacterized protein</fullName>
    </submittedName>
</protein>
<evidence type="ECO:0000313" key="2">
    <source>
        <dbReference type="Proteomes" id="UP000762676"/>
    </source>
</evidence>
<dbReference type="EMBL" id="BMAT01005864">
    <property type="protein sequence ID" value="GFS00963.1"/>
    <property type="molecule type" value="Genomic_DNA"/>
</dbReference>
<evidence type="ECO:0000313" key="1">
    <source>
        <dbReference type="EMBL" id="GFS00963.1"/>
    </source>
</evidence>
<proteinExistence type="predicted"/>
<dbReference type="Proteomes" id="UP000762676">
    <property type="component" value="Unassembled WGS sequence"/>
</dbReference>
<dbReference type="AlphaFoldDB" id="A0AAV4HS05"/>
<comment type="caution">
    <text evidence="1">The sequence shown here is derived from an EMBL/GenBank/DDBJ whole genome shotgun (WGS) entry which is preliminary data.</text>
</comment>
<sequence length="85" mass="9614">MGYCDSDGNCHDEDPSRFSLSFNYNVSTGQRTVRLHIKAVDRTMTRALCHMEGIPQFGDECNIVTYRKALVTLDPACLREEEGLN</sequence>